<dbReference type="CDD" id="cd02440">
    <property type="entry name" value="AdoMet_MTases"/>
    <property type="match status" value="1"/>
</dbReference>
<dbReference type="Pfam" id="PF13489">
    <property type="entry name" value="Methyltransf_23"/>
    <property type="match status" value="1"/>
</dbReference>
<feature type="region of interest" description="Disordered" evidence="1">
    <location>
        <begin position="36"/>
        <end position="58"/>
    </location>
</feature>
<name>A0A1I1NN71_9GAMM</name>
<dbReference type="RefSeq" id="WP_093427030.1">
    <property type="nucleotide sequence ID" value="NZ_FOMJ01000001.1"/>
</dbReference>
<dbReference type="OrthoDB" id="9791944at2"/>
<dbReference type="InterPro" id="IPR029063">
    <property type="entry name" value="SAM-dependent_MTases_sf"/>
</dbReference>
<evidence type="ECO:0000313" key="2">
    <source>
        <dbReference type="EMBL" id="SFC99101.1"/>
    </source>
</evidence>
<organism evidence="2 3">
    <name type="scientific">Thiohalospira halophila DSM 15071</name>
    <dbReference type="NCBI Taxonomy" id="1123397"/>
    <lineage>
        <taxon>Bacteria</taxon>
        <taxon>Pseudomonadati</taxon>
        <taxon>Pseudomonadota</taxon>
        <taxon>Gammaproteobacteria</taxon>
        <taxon>Thiohalospirales</taxon>
        <taxon>Thiohalospiraceae</taxon>
        <taxon>Thiohalospira</taxon>
    </lineage>
</organism>
<dbReference type="GO" id="GO:0032259">
    <property type="term" value="P:methylation"/>
    <property type="evidence" value="ECO:0007669"/>
    <property type="project" value="UniProtKB-KW"/>
</dbReference>
<keyword evidence="3" id="KW-1185">Reference proteome</keyword>
<evidence type="ECO:0000313" key="3">
    <source>
        <dbReference type="Proteomes" id="UP000198611"/>
    </source>
</evidence>
<dbReference type="SUPFAM" id="SSF53335">
    <property type="entry name" value="S-adenosyl-L-methionine-dependent methyltransferases"/>
    <property type="match status" value="1"/>
</dbReference>
<accession>A0A1I1NN71</accession>
<reference evidence="2 3" key="1">
    <citation type="submission" date="2016-10" db="EMBL/GenBank/DDBJ databases">
        <authorList>
            <person name="de Groot N.N."/>
        </authorList>
    </citation>
    <scope>NUCLEOTIDE SEQUENCE [LARGE SCALE GENOMIC DNA]</scope>
    <source>
        <strain evidence="2 3">HL3</strain>
    </source>
</reference>
<sequence length="211" mass="24247">MNCPLCGGVHLSLFGRDRRRSYWRCRACELVSVPPDQRPDPAEERAEYDRHENHPDDPGYRRFLGRLFEPLAERCPPPARGLDFGCGPGPALAAMGRERGYEMSLYDPLYADEASVLAADYDFITATEVVEHLHDPGRTLECLLRRLRPGGWLGLMTQLVINAERFATWRYKDDPTHVAFFSRQTLEWLARRHGLGFEAVARDAFLFRRPE</sequence>
<protein>
    <submittedName>
        <fullName evidence="2">Methyltransferase domain-containing protein</fullName>
    </submittedName>
</protein>
<evidence type="ECO:0000256" key="1">
    <source>
        <dbReference type="SAM" id="MobiDB-lite"/>
    </source>
</evidence>
<gene>
    <name evidence="2" type="ORF">SAMN05660831_00357</name>
</gene>
<dbReference type="EMBL" id="FOMJ01000001">
    <property type="protein sequence ID" value="SFC99101.1"/>
    <property type="molecule type" value="Genomic_DNA"/>
</dbReference>
<keyword evidence="2" id="KW-0489">Methyltransferase</keyword>
<feature type="compositionally biased region" description="Basic and acidic residues" evidence="1">
    <location>
        <begin position="37"/>
        <end position="58"/>
    </location>
</feature>
<dbReference type="AlphaFoldDB" id="A0A1I1NN71"/>
<dbReference type="STRING" id="1123397.SAMN05660831_00357"/>
<keyword evidence="2" id="KW-0808">Transferase</keyword>
<dbReference type="GO" id="GO:0008168">
    <property type="term" value="F:methyltransferase activity"/>
    <property type="evidence" value="ECO:0007669"/>
    <property type="project" value="UniProtKB-KW"/>
</dbReference>
<proteinExistence type="predicted"/>
<dbReference type="Gene3D" id="3.40.50.150">
    <property type="entry name" value="Vaccinia Virus protein VP39"/>
    <property type="match status" value="2"/>
</dbReference>
<dbReference type="Proteomes" id="UP000198611">
    <property type="component" value="Unassembled WGS sequence"/>
</dbReference>